<dbReference type="Pfam" id="PF04480">
    <property type="entry name" value="DUF559"/>
    <property type="match status" value="1"/>
</dbReference>
<accession>A0A172Y7H0</accession>
<dbReference type="KEGG" id="bne:DA69_10295"/>
<evidence type="ECO:0000259" key="1">
    <source>
        <dbReference type="Pfam" id="PF04480"/>
    </source>
</evidence>
<proteinExistence type="predicted"/>
<dbReference type="PANTHER" id="PTHR38590:SF1">
    <property type="entry name" value="BLL0828 PROTEIN"/>
    <property type="match status" value="1"/>
</dbReference>
<keyword evidence="3" id="KW-1185">Reference proteome</keyword>
<name>A0A172Y7H0_9CAUL</name>
<dbReference type="eggNOG" id="COG2852">
    <property type="taxonomic scope" value="Bacteria"/>
</dbReference>
<dbReference type="AlphaFoldDB" id="A0A172Y7H0"/>
<dbReference type="CDD" id="cd01038">
    <property type="entry name" value="Endonuclease_DUF559"/>
    <property type="match status" value="1"/>
</dbReference>
<dbReference type="InterPro" id="IPR007569">
    <property type="entry name" value="DUF559"/>
</dbReference>
<dbReference type="Gene3D" id="3.40.960.10">
    <property type="entry name" value="VSR Endonuclease"/>
    <property type="match status" value="1"/>
</dbReference>
<feature type="domain" description="DUF559" evidence="1">
    <location>
        <begin position="9"/>
        <end position="113"/>
    </location>
</feature>
<dbReference type="Proteomes" id="UP000077603">
    <property type="component" value="Chromosome"/>
</dbReference>
<dbReference type="InterPro" id="IPR047216">
    <property type="entry name" value="Endonuclease_DUF559_bact"/>
</dbReference>
<dbReference type="OrthoDB" id="9798754at2"/>
<dbReference type="SUPFAM" id="SSF52980">
    <property type="entry name" value="Restriction endonuclease-like"/>
    <property type="match status" value="1"/>
</dbReference>
<evidence type="ECO:0000313" key="2">
    <source>
        <dbReference type="EMBL" id="ANF55106.1"/>
    </source>
</evidence>
<sequence length="117" mass="13291">MPPHFEIYRRAAGMRRSLTPPEARLWACLKAGGLEGLKFRRQHPIGPYILDFYCPAARLAVEVDGAAHDDPEQIAHDERRTRWLATQSVEVLWVRATDVRDHLDGVLASILRHATGR</sequence>
<gene>
    <name evidence="2" type="ORF">DA69_10295</name>
</gene>
<dbReference type="InterPro" id="IPR011335">
    <property type="entry name" value="Restrct_endonuc-II-like"/>
</dbReference>
<dbReference type="RefSeq" id="WP_025978635.1">
    <property type="nucleotide sequence ID" value="NZ_CP015614.1"/>
</dbReference>
<dbReference type="STRING" id="588932.DA69_10295"/>
<evidence type="ECO:0000313" key="3">
    <source>
        <dbReference type="Proteomes" id="UP000077603"/>
    </source>
</evidence>
<reference evidence="2 3" key="1">
    <citation type="journal article" date="2014" name="Genome Announc.">
        <title>Genome Sequence of a Promising Hydrogen-Producing Facultative Anaerobic Bacterium, Brevundimonas naejangsanensis Strain B1.</title>
        <authorList>
            <person name="Su H."/>
            <person name="Zhang T."/>
            <person name="Bao M."/>
            <person name="Jiang Y."/>
            <person name="Wang Y."/>
            <person name="Tan T."/>
        </authorList>
    </citation>
    <scope>NUCLEOTIDE SEQUENCE [LARGE SCALE GENOMIC DNA]</scope>
    <source>
        <strain evidence="2 3">B1</strain>
    </source>
</reference>
<dbReference type="EMBL" id="CP015614">
    <property type="protein sequence ID" value="ANF55106.1"/>
    <property type="molecule type" value="Genomic_DNA"/>
</dbReference>
<organism evidence="2 3">
    <name type="scientific">Brevundimonas naejangsanensis</name>
    <dbReference type="NCBI Taxonomy" id="588932"/>
    <lineage>
        <taxon>Bacteria</taxon>
        <taxon>Pseudomonadati</taxon>
        <taxon>Pseudomonadota</taxon>
        <taxon>Alphaproteobacteria</taxon>
        <taxon>Caulobacterales</taxon>
        <taxon>Caulobacteraceae</taxon>
        <taxon>Brevundimonas</taxon>
    </lineage>
</organism>
<protein>
    <recommendedName>
        <fullName evidence="1">DUF559 domain-containing protein</fullName>
    </recommendedName>
</protein>
<dbReference type="PANTHER" id="PTHR38590">
    <property type="entry name" value="BLL0828 PROTEIN"/>
    <property type="match status" value="1"/>
</dbReference>